<dbReference type="Proteomes" id="UP001055879">
    <property type="component" value="Linkage Group LG06"/>
</dbReference>
<evidence type="ECO:0000313" key="2">
    <source>
        <dbReference type="Proteomes" id="UP001055879"/>
    </source>
</evidence>
<reference evidence="2" key="1">
    <citation type="journal article" date="2022" name="Mol. Ecol. Resour.">
        <title>The genomes of chicory, endive, great burdock and yacon provide insights into Asteraceae palaeo-polyploidization history and plant inulin production.</title>
        <authorList>
            <person name="Fan W."/>
            <person name="Wang S."/>
            <person name="Wang H."/>
            <person name="Wang A."/>
            <person name="Jiang F."/>
            <person name="Liu H."/>
            <person name="Zhao H."/>
            <person name="Xu D."/>
            <person name="Zhang Y."/>
        </authorList>
    </citation>
    <scope>NUCLEOTIDE SEQUENCE [LARGE SCALE GENOMIC DNA]</scope>
    <source>
        <strain evidence="2">cv. Niubang</strain>
    </source>
</reference>
<protein>
    <submittedName>
        <fullName evidence="1">Uncharacterized protein</fullName>
    </submittedName>
</protein>
<evidence type="ECO:0000313" key="1">
    <source>
        <dbReference type="EMBL" id="KAI3718124.1"/>
    </source>
</evidence>
<sequence length="583" mass="65895">MPKVRNKRKGTHRNGLTLTRHMWYLDSGCSKHMKGQKDILSNYTEKFCGNVRFGNDQFSPILGYRDVVQENITIKKNGVVERRNITLVDVARTMLCQSDLPLFIWAEAVSTACYTQNRCIIHRRFGKTPYALINNRIPSVKHFHIFGCKSFMVNDKDNLNKFSPKADEGIFIGYSQTSAAYRVYLKNSKIVVESVNVTFDEEMAYEHLSSEPVITGVLAYGQISPTPVSCVTNYDKASTSMSHLKELDLLFEHFYDEFLGSKVTKPVVIDKSEDLSENHPITSDFSTESTSPIQTKNQVQTPTQSVKVAHDNAETEVTQSVGCTVMPTQQTSNVQPAETSAPITLTEPQKEDEEVFLDDQHIGLHLIHSLIKIEPTKVSEALHDPDWITAMQEELNQFDAVKVWRLVPRPKGKTVIGTKWVFKNKKDEDGIVVRNKARLVAKGYRQEEGIDYDETYAPVKRIEAIRMFLAYAAHKNFTVYQMDVKTAFLNDILKEEVYASQHEGFVTADKPDHVYIIDKPHYSLKHTPRACSTTWLCGLTLCSATYNEIGSPPSLEGVSLTFLFVGMCIKFRFGISSSGPVKS</sequence>
<accession>A0ACB9B6L2</accession>
<gene>
    <name evidence="1" type="ORF">L6452_18976</name>
</gene>
<comment type="caution">
    <text evidence="1">The sequence shown here is derived from an EMBL/GenBank/DDBJ whole genome shotgun (WGS) entry which is preliminary data.</text>
</comment>
<organism evidence="1 2">
    <name type="scientific">Arctium lappa</name>
    <name type="common">Greater burdock</name>
    <name type="synonym">Lappa major</name>
    <dbReference type="NCBI Taxonomy" id="4217"/>
    <lineage>
        <taxon>Eukaryota</taxon>
        <taxon>Viridiplantae</taxon>
        <taxon>Streptophyta</taxon>
        <taxon>Embryophyta</taxon>
        <taxon>Tracheophyta</taxon>
        <taxon>Spermatophyta</taxon>
        <taxon>Magnoliopsida</taxon>
        <taxon>eudicotyledons</taxon>
        <taxon>Gunneridae</taxon>
        <taxon>Pentapetalae</taxon>
        <taxon>asterids</taxon>
        <taxon>campanulids</taxon>
        <taxon>Asterales</taxon>
        <taxon>Asteraceae</taxon>
        <taxon>Carduoideae</taxon>
        <taxon>Cardueae</taxon>
        <taxon>Arctiinae</taxon>
        <taxon>Arctium</taxon>
    </lineage>
</organism>
<name>A0ACB9B6L2_ARCLA</name>
<keyword evidence="2" id="KW-1185">Reference proteome</keyword>
<dbReference type="EMBL" id="CM042052">
    <property type="protein sequence ID" value="KAI3718124.1"/>
    <property type="molecule type" value="Genomic_DNA"/>
</dbReference>
<reference evidence="1 2" key="2">
    <citation type="journal article" date="2022" name="Mol. Ecol. Resour.">
        <title>The genomes of chicory, endive, great burdock and yacon provide insights into Asteraceae paleo-polyploidization history and plant inulin production.</title>
        <authorList>
            <person name="Fan W."/>
            <person name="Wang S."/>
            <person name="Wang H."/>
            <person name="Wang A."/>
            <person name="Jiang F."/>
            <person name="Liu H."/>
            <person name="Zhao H."/>
            <person name="Xu D."/>
            <person name="Zhang Y."/>
        </authorList>
    </citation>
    <scope>NUCLEOTIDE SEQUENCE [LARGE SCALE GENOMIC DNA]</scope>
    <source>
        <strain evidence="2">cv. Niubang</strain>
    </source>
</reference>
<proteinExistence type="predicted"/>